<dbReference type="InterPro" id="IPR016032">
    <property type="entry name" value="Sig_transdc_resp-reg_C-effctor"/>
</dbReference>
<organism evidence="2">
    <name type="scientific">uncultured Sphingopyxis sp</name>
    <dbReference type="NCBI Taxonomy" id="310581"/>
    <lineage>
        <taxon>Bacteria</taxon>
        <taxon>Pseudomonadati</taxon>
        <taxon>Pseudomonadota</taxon>
        <taxon>Alphaproteobacteria</taxon>
        <taxon>Sphingomonadales</taxon>
        <taxon>Sphingomonadaceae</taxon>
        <taxon>Sphingopyxis</taxon>
        <taxon>environmental samples</taxon>
    </lineage>
</organism>
<dbReference type="SMART" id="SM00421">
    <property type="entry name" value="HTH_LUXR"/>
    <property type="match status" value="1"/>
</dbReference>
<dbReference type="GO" id="GO:0003677">
    <property type="term" value="F:DNA binding"/>
    <property type="evidence" value="ECO:0007669"/>
    <property type="project" value="InterPro"/>
</dbReference>
<dbReference type="RefSeq" id="WP_295323685.1">
    <property type="nucleotide sequence ID" value="NZ_LT598653.1"/>
</dbReference>
<dbReference type="KEGG" id="sphu:SPPYR_0671"/>
<proteinExistence type="predicted"/>
<feature type="domain" description="HTH luxR-type" evidence="1">
    <location>
        <begin position="205"/>
        <end position="262"/>
    </location>
</feature>
<name>A0A1Y5PP89_9SPHN</name>
<dbReference type="EMBL" id="LT598653">
    <property type="protein sequence ID" value="SBV31791.1"/>
    <property type="molecule type" value="Genomic_DNA"/>
</dbReference>
<dbReference type="InterPro" id="IPR036388">
    <property type="entry name" value="WH-like_DNA-bd_sf"/>
</dbReference>
<reference evidence="2" key="1">
    <citation type="submission" date="2016-03" db="EMBL/GenBank/DDBJ databases">
        <authorList>
            <person name="Ploux O."/>
        </authorList>
    </citation>
    <scope>NUCLEOTIDE SEQUENCE</scope>
    <source>
        <strain evidence="2">UC10</strain>
    </source>
</reference>
<protein>
    <submittedName>
        <fullName evidence="2">Putative Regulatory protein LuxR</fullName>
    </submittedName>
</protein>
<accession>A0A1Y5PP89</accession>
<dbReference type="Pfam" id="PF00196">
    <property type="entry name" value="GerE"/>
    <property type="match status" value="1"/>
</dbReference>
<dbReference type="InterPro" id="IPR000792">
    <property type="entry name" value="Tscrpt_reg_LuxR_C"/>
</dbReference>
<evidence type="ECO:0000259" key="1">
    <source>
        <dbReference type="SMART" id="SM00421"/>
    </source>
</evidence>
<dbReference type="GO" id="GO:0006355">
    <property type="term" value="P:regulation of DNA-templated transcription"/>
    <property type="evidence" value="ECO:0007669"/>
    <property type="project" value="InterPro"/>
</dbReference>
<evidence type="ECO:0000313" key="2">
    <source>
        <dbReference type="EMBL" id="SBV31791.1"/>
    </source>
</evidence>
<dbReference type="AlphaFoldDB" id="A0A1Y5PP89"/>
<gene>
    <name evidence="2" type="ORF">SPPYR_0671</name>
</gene>
<dbReference type="Gene3D" id="1.10.10.10">
    <property type="entry name" value="Winged helix-like DNA-binding domain superfamily/Winged helix DNA-binding domain"/>
    <property type="match status" value="1"/>
</dbReference>
<sequence>MLSVEEFPGRSTSPLRKMATLVSAIGQDEFATSALDALDEAVGVDHLSLLRINAKGDVDFRAATSVGGSHLSDAVSREYFHRFTHLDPVRSVSRRRMVPGGYLLVRVTGKDVLNASYRQACYTNPDIGERLTIFSRVNGLDYQINLYRVSSRGRFGEDAPQFLSGVAEILLPAIMRHADLISGPGEGRVRRLSLEALEHRVRRLNDKLSDREIDVCSRMLYGQSIEGTALDLEISQTSVVTYRRRAYAKLGITCHNELFALAM</sequence>
<dbReference type="SUPFAM" id="SSF46894">
    <property type="entry name" value="C-terminal effector domain of the bipartite response regulators"/>
    <property type="match status" value="1"/>
</dbReference>